<keyword evidence="8 9" id="KW-0472">Membrane</keyword>
<dbReference type="RefSeq" id="WP_144045028.1">
    <property type="nucleotide sequence ID" value="NZ_CP041614.1"/>
</dbReference>
<keyword evidence="7 9" id="KW-1133">Transmembrane helix</keyword>
<dbReference type="Proteomes" id="UP000315947">
    <property type="component" value="Chromosome"/>
</dbReference>
<evidence type="ECO:0000256" key="5">
    <source>
        <dbReference type="ARBA" id="ARBA00022519"/>
    </source>
</evidence>
<keyword evidence="6 9" id="KW-0812">Transmembrane</keyword>
<dbReference type="EMBL" id="CP041614">
    <property type="protein sequence ID" value="QDO82640.1"/>
    <property type="molecule type" value="Genomic_DNA"/>
</dbReference>
<protein>
    <submittedName>
        <fullName evidence="10">Ribose ABC transporter permease</fullName>
    </submittedName>
</protein>
<feature type="transmembrane region" description="Helical" evidence="9">
    <location>
        <begin position="166"/>
        <end position="191"/>
    </location>
</feature>
<keyword evidence="4" id="KW-1003">Cell membrane</keyword>
<keyword evidence="5" id="KW-0997">Cell inner membrane</keyword>
<evidence type="ECO:0000313" key="11">
    <source>
        <dbReference type="Proteomes" id="UP000315947"/>
    </source>
</evidence>
<dbReference type="PANTHER" id="PTHR32196">
    <property type="entry name" value="ABC TRANSPORTER PERMEASE PROTEIN YPHD-RELATED-RELATED"/>
    <property type="match status" value="1"/>
</dbReference>
<keyword evidence="3" id="KW-0813">Transport</keyword>
<keyword evidence="11" id="KW-1185">Reference proteome</keyword>
<feature type="transmembrane region" description="Helical" evidence="9">
    <location>
        <begin position="96"/>
        <end position="115"/>
    </location>
</feature>
<feature type="transmembrane region" description="Helical" evidence="9">
    <location>
        <begin position="259"/>
        <end position="289"/>
    </location>
</feature>
<dbReference type="Pfam" id="PF02653">
    <property type="entry name" value="BPD_transp_2"/>
    <property type="match status" value="1"/>
</dbReference>
<dbReference type="InterPro" id="IPR001851">
    <property type="entry name" value="ABC_transp_permease"/>
</dbReference>
<accession>A0ABX5WU66</accession>
<dbReference type="PANTHER" id="PTHR32196:SF21">
    <property type="entry name" value="ABC TRANSPORTER PERMEASE PROTEIN YPHD-RELATED"/>
    <property type="match status" value="1"/>
</dbReference>
<evidence type="ECO:0000256" key="3">
    <source>
        <dbReference type="ARBA" id="ARBA00022448"/>
    </source>
</evidence>
<comment type="similarity">
    <text evidence="2">Belongs to the binding-protein-dependent transport system permease family. AraH/RbsC subfamily.</text>
</comment>
<evidence type="ECO:0000313" key="10">
    <source>
        <dbReference type="EMBL" id="QDO82640.1"/>
    </source>
</evidence>
<organism evidence="10 11">
    <name type="scientific">Shewanella psychropiezotolerans</name>
    <dbReference type="NCBI Taxonomy" id="2593655"/>
    <lineage>
        <taxon>Bacteria</taxon>
        <taxon>Pseudomonadati</taxon>
        <taxon>Pseudomonadota</taxon>
        <taxon>Gammaproteobacteria</taxon>
        <taxon>Alteromonadales</taxon>
        <taxon>Shewanellaceae</taxon>
        <taxon>Shewanella</taxon>
    </lineage>
</organism>
<dbReference type="NCBIfam" id="NF007067">
    <property type="entry name" value="PRK09512.1"/>
    <property type="match status" value="1"/>
</dbReference>
<dbReference type="CDD" id="cd06579">
    <property type="entry name" value="TM_PBP1_transp_AraH_like"/>
    <property type="match status" value="1"/>
</dbReference>
<feature type="transmembrane region" description="Helical" evidence="9">
    <location>
        <begin position="127"/>
        <end position="146"/>
    </location>
</feature>
<reference evidence="10 11" key="1">
    <citation type="submission" date="2019-07" db="EMBL/GenBank/DDBJ databases">
        <title>Shewanella sp. YLB-06 whole genomic sequence.</title>
        <authorList>
            <person name="Yu L."/>
        </authorList>
    </citation>
    <scope>NUCLEOTIDE SEQUENCE [LARGE SCALE GENOMIC DNA]</scope>
    <source>
        <strain evidence="10 11">YLB-06</strain>
    </source>
</reference>
<gene>
    <name evidence="10" type="primary">rbsC</name>
    <name evidence="10" type="ORF">FM037_04570</name>
</gene>
<sequence length="323" mass="33685">MNQTVTYNATGTKIWAWLKQQKALIALIALIVVVSILNDQFFTMGNLMNILRQTSVNAIIAVGMTLVILTAGIDLSVGAILALTGALGASMVGAELPLALALPLTLMLGGALGAMNGMLISKGKVQAFIATLVTMTAIRGLTMVYTEGRPISTGFTDTADNFSFIGTGWLAGVPVPVWLMLITFVLVWVMLTHTRLGRYIYAIGGNESAARLSGINVDRVKIAVYGLSGMMAALAGLIVTSRLSSAQPTAGTSYELDAIAAVVVGGASLAGGRGFIWGTLVGALIIGFLNNALNLLDVSSYYQMIAKAGVILLAVLADRKSNT</sequence>
<comment type="subcellular location">
    <subcellularLocation>
        <location evidence="1">Cell inner membrane</location>
        <topology evidence="1">Multi-pass membrane protein</topology>
    </subcellularLocation>
</comment>
<name>A0ABX5WU66_9GAMM</name>
<evidence type="ECO:0000256" key="1">
    <source>
        <dbReference type="ARBA" id="ARBA00004429"/>
    </source>
</evidence>
<feature type="transmembrane region" description="Helical" evidence="9">
    <location>
        <begin position="58"/>
        <end position="84"/>
    </location>
</feature>
<evidence type="ECO:0000256" key="9">
    <source>
        <dbReference type="SAM" id="Phobius"/>
    </source>
</evidence>
<feature type="transmembrane region" description="Helical" evidence="9">
    <location>
        <begin position="222"/>
        <end position="239"/>
    </location>
</feature>
<evidence type="ECO:0000256" key="6">
    <source>
        <dbReference type="ARBA" id="ARBA00022692"/>
    </source>
</evidence>
<evidence type="ECO:0000256" key="2">
    <source>
        <dbReference type="ARBA" id="ARBA00007942"/>
    </source>
</evidence>
<evidence type="ECO:0000256" key="8">
    <source>
        <dbReference type="ARBA" id="ARBA00023136"/>
    </source>
</evidence>
<proteinExistence type="inferred from homology"/>
<feature type="transmembrane region" description="Helical" evidence="9">
    <location>
        <begin position="20"/>
        <end position="37"/>
    </location>
</feature>
<evidence type="ECO:0000256" key="4">
    <source>
        <dbReference type="ARBA" id="ARBA00022475"/>
    </source>
</evidence>
<evidence type="ECO:0000256" key="7">
    <source>
        <dbReference type="ARBA" id="ARBA00022989"/>
    </source>
</evidence>